<dbReference type="InterPro" id="IPR003749">
    <property type="entry name" value="ThiS/MoaD-like"/>
</dbReference>
<dbReference type="EMBL" id="JAJISC010000001">
    <property type="protein sequence ID" value="MCS2607941.1"/>
    <property type="molecule type" value="Genomic_DNA"/>
</dbReference>
<dbReference type="PANTHER" id="PTHR34472:SF1">
    <property type="entry name" value="SULFUR CARRIER PROTEIN THIS"/>
    <property type="match status" value="1"/>
</dbReference>
<reference evidence="1" key="1">
    <citation type="submission" date="2021-11" db="EMBL/GenBank/DDBJ databases">
        <title>Halomonas sp., isolated from a coastal aquaculture zone in Dongshan Bay.</title>
        <authorList>
            <person name="Lin W."/>
        </authorList>
    </citation>
    <scope>NUCLEOTIDE SEQUENCE</scope>
    <source>
        <strain evidence="1">Yzlin-01</strain>
    </source>
</reference>
<protein>
    <submittedName>
        <fullName evidence="1">Sulfur carrier protein ThiS</fullName>
    </submittedName>
</protein>
<evidence type="ECO:0000313" key="2">
    <source>
        <dbReference type="Proteomes" id="UP001165542"/>
    </source>
</evidence>
<proteinExistence type="predicted"/>
<name>A0ABT2E8P7_9GAMM</name>
<evidence type="ECO:0000313" key="1">
    <source>
        <dbReference type="EMBL" id="MCS2607941.1"/>
    </source>
</evidence>
<dbReference type="NCBIfam" id="TIGR01683">
    <property type="entry name" value="thiS"/>
    <property type="match status" value="1"/>
</dbReference>
<dbReference type="InterPro" id="IPR010035">
    <property type="entry name" value="Thi_S"/>
</dbReference>
<dbReference type="Proteomes" id="UP001165542">
    <property type="component" value="Unassembled WGS sequence"/>
</dbReference>
<dbReference type="InterPro" id="IPR016155">
    <property type="entry name" value="Mopterin_synth/thiamin_S_b"/>
</dbReference>
<sequence length="72" mass="7574">MPTSATVAITLNGEPYDLAAERTAAELVEALGLTGRRIAMEINEEIVPRSQLSATRLEAGDRVEIVHAIGGG</sequence>
<dbReference type="RefSeq" id="WP_259034444.1">
    <property type="nucleotide sequence ID" value="NZ_JAJISC010000001.1"/>
</dbReference>
<dbReference type="Pfam" id="PF02597">
    <property type="entry name" value="ThiS"/>
    <property type="match status" value="1"/>
</dbReference>
<dbReference type="CDD" id="cd00565">
    <property type="entry name" value="Ubl_ThiS"/>
    <property type="match status" value="1"/>
</dbReference>
<dbReference type="Gene3D" id="3.10.20.30">
    <property type="match status" value="1"/>
</dbReference>
<gene>
    <name evidence="1" type="primary">thiS</name>
    <name evidence="1" type="ORF">LLY24_01215</name>
</gene>
<comment type="caution">
    <text evidence="1">The sequence shown here is derived from an EMBL/GenBank/DDBJ whole genome shotgun (WGS) entry which is preliminary data.</text>
</comment>
<accession>A0ABT2E8P7</accession>
<dbReference type="InterPro" id="IPR012675">
    <property type="entry name" value="Beta-grasp_dom_sf"/>
</dbReference>
<dbReference type="SUPFAM" id="SSF54285">
    <property type="entry name" value="MoaD/ThiS"/>
    <property type="match status" value="1"/>
</dbReference>
<organism evidence="1 2">
    <name type="scientific">Halomonas dongshanensis</name>
    <dbReference type="NCBI Taxonomy" id="2890835"/>
    <lineage>
        <taxon>Bacteria</taxon>
        <taxon>Pseudomonadati</taxon>
        <taxon>Pseudomonadota</taxon>
        <taxon>Gammaproteobacteria</taxon>
        <taxon>Oceanospirillales</taxon>
        <taxon>Halomonadaceae</taxon>
        <taxon>Halomonas</taxon>
    </lineage>
</organism>
<keyword evidence="2" id="KW-1185">Reference proteome</keyword>
<dbReference type="PANTHER" id="PTHR34472">
    <property type="entry name" value="SULFUR CARRIER PROTEIN THIS"/>
    <property type="match status" value="1"/>
</dbReference>